<dbReference type="GO" id="GO:0000156">
    <property type="term" value="F:phosphorelay response regulator activity"/>
    <property type="evidence" value="ECO:0007669"/>
    <property type="project" value="TreeGrafter"/>
</dbReference>
<dbReference type="CDD" id="cd00075">
    <property type="entry name" value="HATPase"/>
    <property type="match status" value="1"/>
</dbReference>
<comment type="subcellular location">
    <subcellularLocation>
        <location evidence="2">Cell membrane</location>
    </subcellularLocation>
</comment>
<feature type="domain" description="Histidine kinase" evidence="11">
    <location>
        <begin position="52"/>
        <end position="264"/>
    </location>
</feature>
<keyword evidence="6" id="KW-0547">Nucleotide-binding</keyword>
<dbReference type="GO" id="GO:0007234">
    <property type="term" value="P:osmosensory signaling via phosphorelay pathway"/>
    <property type="evidence" value="ECO:0007669"/>
    <property type="project" value="TreeGrafter"/>
</dbReference>
<dbReference type="SMART" id="SM00387">
    <property type="entry name" value="HATPase_c"/>
    <property type="match status" value="1"/>
</dbReference>
<evidence type="ECO:0000259" key="11">
    <source>
        <dbReference type="PROSITE" id="PS50109"/>
    </source>
</evidence>
<dbReference type="InterPro" id="IPR036097">
    <property type="entry name" value="HisK_dim/P_sf"/>
</dbReference>
<dbReference type="GO" id="GO:0005524">
    <property type="term" value="F:ATP binding"/>
    <property type="evidence" value="ECO:0007669"/>
    <property type="project" value="UniProtKB-KW"/>
</dbReference>
<dbReference type="InterPro" id="IPR036890">
    <property type="entry name" value="HATPase_C_sf"/>
</dbReference>
<comment type="caution">
    <text evidence="12">The sequence shown here is derived from an EMBL/GenBank/DDBJ whole genome shotgun (WGS) entry which is preliminary data.</text>
</comment>
<dbReference type="SUPFAM" id="SSF47384">
    <property type="entry name" value="Homodimeric domain of signal transducing histidine kinase"/>
    <property type="match status" value="1"/>
</dbReference>
<dbReference type="CDD" id="cd00082">
    <property type="entry name" value="HisKA"/>
    <property type="match status" value="1"/>
</dbReference>
<dbReference type="Gene3D" id="3.30.565.10">
    <property type="entry name" value="Histidine kinase-like ATPase, C-terminal domain"/>
    <property type="match status" value="1"/>
</dbReference>
<dbReference type="Pfam" id="PF00512">
    <property type="entry name" value="HisKA"/>
    <property type="match status" value="1"/>
</dbReference>
<gene>
    <name evidence="12" type="ORF">BKH31_04335</name>
</gene>
<dbReference type="InterPro" id="IPR003594">
    <property type="entry name" value="HATPase_dom"/>
</dbReference>
<proteinExistence type="predicted"/>
<dbReference type="OrthoDB" id="9757990at2"/>
<organism evidence="12 13">
    <name type="scientific">Actinomyces oris</name>
    <dbReference type="NCBI Taxonomy" id="544580"/>
    <lineage>
        <taxon>Bacteria</taxon>
        <taxon>Bacillati</taxon>
        <taxon>Actinomycetota</taxon>
        <taxon>Actinomycetes</taxon>
        <taxon>Actinomycetales</taxon>
        <taxon>Actinomycetaceae</taxon>
        <taxon>Actinomyces</taxon>
    </lineage>
</organism>
<evidence type="ECO:0000313" key="13">
    <source>
        <dbReference type="Proteomes" id="UP000186471"/>
    </source>
</evidence>
<evidence type="ECO:0000256" key="2">
    <source>
        <dbReference type="ARBA" id="ARBA00004236"/>
    </source>
</evidence>
<evidence type="ECO:0000256" key="9">
    <source>
        <dbReference type="ARBA" id="ARBA00023012"/>
    </source>
</evidence>
<dbReference type="InterPro" id="IPR005467">
    <property type="entry name" value="His_kinase_dom"/>
</dbReference>
<dbReference type="GO" id="GO:0030295">
    <property type="term" value="F:protein kinase activator activity"/>
    <property type="evidence" value="ECO:0007669"/>
    <property type="project" value="TreeGrafter"/>
</dbReference>
<dbReference type="GO" id="GO:0000155">
    <property type="term" value="F:phosphorelay sensor kinase activity"/>
    <property type="evidence" value="ECO:0007669"/>
    <property type="project" value="InterPro"/>
</dbReference>
<protein>
    <recommendedName>
        <fullName evidence="10">Sensor-like histidine kinase SenX3</fullName>
        <ecNumber evidence="3">2.7.13.3</ecNumber>
    </recommendedName>
</protein>
<dbReference type="EMBL" id="MSKK01000013">
    <property type="protein sequence ID" value="OLO47594.1"/>
    <property type="molecule type" value="Genomic_DNA"/>
</dbReference>
<evidence type="ECO:0000256" key="5">
    <source>
        <dbReference type="ARBA" id="ARBA00022679"/>
    </source>
</evidence>
<evidence type="ECO:0000256" key="10">
    <source>
        <dbReference type="ARBA" id="ARBA00039401"/>
    </source>
</evidence>
<evidence type="ECO:0000256" key="7">
    <source>
        <dbReference type="ARBA" id="ARBA00022777"/>
    </source>
</evidence>
<accession>A0A1Q8VHQ6</accession>
<reference evidence="12 13" key="1">
    <citation type="submission" date="2016-12" db="EMBL/GenBank/DDBJ databases">
        <title>Genomic comparison of strains in the 'Actinomyces naeslundii' group.</title>
        <authorList>
            <person name="Mughal S.R."/>
            <person name="Do T."/>
            <person name="Gilbert S.C."/>
            <person name="Witherden E.A."/>
            <person name="Didelot X."/>
            <person name="Beighton D."/>
        </authorList>
    </citation>
    <scope>NUCLEOTIDE SEQUENCE [LARGE SCALE GENOMIC DNA]</scope>
    <source>
        <strain evidence="12 13">R21091</strain>
    </source>
</reference>
<dbReference type="Pfam" id="PF02518">
    <property type="entry name" value="HATPase_c"/>
    <property type="match status" value="1"/>
</dbReference>
<sequence>MAWCTAALCAAVLAVIVYSALLFHYRRSLQRTRGELARLRTFHEERMRRPNVLSHELRTPLTVVRGAAELLLDESAGPLNPDQKRFIQTIAENSNQVIDMASDLLAEASLESDLFNLRLEWTEMRQLVRECVAQLRRVHNASIRLDNHGAPLRIQVDPRLMGQAVTNVVNNAARHAGEGVSILVRITESEETVTISVSDNGTGMTPEDRALLFTPFATGGSRRPGTGLGMMITQRIVELHGGKVLVDTISRKGTTVFLTLPRTWREPDHKEAMTSE</sequence>
<evidence type="ECO:0000256" key="4">
    <source>
        <dbReference type="ARBA" id="ARBA00022553"/>
    </source>
</evidence>
<dbReference type="InterPro" id="IPR003661">
    <property type="entry name" value="HisK_dim/P_dom"/>
</dbReference>
<keyword evidence="9" id="KW-0902">Two-component regulatory system</keyword>
<dbReference type="EC" id="2.7.13.3" evidence="3"/>
<dbReference type="PANTHER" id="PTHR42878">
    <property type="entry name" value="TWO-COMPONENT HISTIDINE KINASE"/>
    <property type="match status" value="1"/>
</dbReference>
<evidence type="ECO:0000256" key="8">
    <source>
        <dbReference type="ARBA" id="ARBA00022840"/>
    </source>
</evidence>
<dbReference type="GO" id="GO:0005886">
    <property type="term" value="C:plasma membrane"/>
    <property type="evidence" value="ECO:0007669"/>
    <property type="project" value="UniProtKB-SubCell"/>
</dbReference>
<keyword evidence="4" id="KW-0597">Phosphoprotein</keyword>
<name>A0A1Q8VHQ6_9ACTO</name>
<dbReference type="SMART" id="SM00388">
    <property type="entry name" value="HisKA"/>
    <property type="match status" value="1"/>
</dbReference>
<evidence type="ECO:0000256" key="3">
    <source>
        <dbReference type="ARBA" id="ARBA00012438"/>
    </source>
</evidence>
<dbReference type="PROSITE" id="PS50109">
    <property type="entry name" value="HIS_KIN"/>
    <property type="match status" value="1"/>
</dbReference>
<keyword evidence="8" id="KW-0067">ATP-binding</keyword>
<keyword evidence="7 12" id="KW-0418">Kinase</keyword>
<evidence type="ECO:0000256" key="6">
    <source>
        <dbReference type="ARBA" id="ARBA00022741"/>
    </source>
</evidence>
<dbReference type="SUPFAM" id="SSF55874">
    <property type="entry name" value="ATPase domain of HSP90 chaperone/DNA topoisomerase II/histidine kinase"/>
    <property type="match status" value="1"/>
</dbReference>
<dbReference type="PANTHER" id="PTHR42878:SF7">
    <property type="entry name" value="SENSOR HISTIDINE KINASE GLRK"/>
    <property type="match status" value="1"/>
</dbReference>
<dbReference type="AlphaFoldDB" id="A0A1Q8VHQ6"/>
<dbReference type="InterPro" id="IPR050351">
    <property type="entry name" value="BphY/WalK/GraS-like"/>
</dbReference>
<evidence type="ECO:0000256" key="1">
    <source>
        <dbReference type="ARBA" id="ARBA00000085"/>
    </source>
</evidence>
<dbReference type="Gene3D" id="1.10.287.130">
    <property type="match status" value="1"/>
</dbReference>
<dbReference type="Proteomes" id="UP000186471">
    <property type="component" value="Unassembled WGS sequence"/>
</dbReference>
<dbReference type="PRINTS" id="PR00344">
    <property type="entry name" value="BCTRLSENSOR"/>
</dbReference>
<comment type="catalytic activity">
    <reaction evidence="1">
        <text>ATP + protein L-histidine = ADP + protein N-phospho-L-histidine.</text>
        <dbReference type="EC" id="2.7.13.3"/>
    </reaction>
</comment>
<dbReference type="InterPro" id="IPR004358">
    <property type="entry name" value="Sig_transdc_His_kin-like_C"/>
</dbReference>
<keyword evidence="5" id="KW-0808">Transferase</keyword>
<evidence type="ECO:0000313" key="12">
    <source>
        <dbReference type="EMBL" id="OLO47594.1"/>
    </source>
</evidence>